<name>A0A9W7EPW8_9STRA</name>
<organism evidence="2 3">
    <name type="scientific">Triparma verrucosa</name>
    <dbReference type="NCBI Taxonomy" id="1606542"/>
    <lineage>
        <taxon>Eukaryota</taxon>
        <taxon>Sar</taxon>
        <taxon>Stramenopiles</taxon>
        <taxon>Ochrophyta</taxon>
        <taxon>Bolidophyceae</taxon>
        <taxon>Parmales</taxon>
        <taxon>Triparmaceae</taxon>
        <taxon>Triparma</taxon>
    </lineage>
</organism>
<protein>
    <recommendedName>
        <fullName evidence="1">SAP domain-containing protein</fullName>
    </recommendedName>
</protein>
<dbReference type="InterPro" id="IPR003034">
    <property type="entry name" value="SAP_dom"/>
</dbReference>
<reference evidence="3" key="1">
    <citation type="journal article" date="2023" name="Commun. Biol.">
        <title>Genome analysis of Parmales, the sister group of diatoms, reveals the evolutionary specialization of diatoms from phago-mixotrophs to photoautotrophs.</title>
        <authorList>
            <person name="Ban H."/>
            <person name="Sato S."/>
            <person name="Yoshikawa S."/>
            <person name="Yamada K."/>
            <person name="Nakamura Y."/>
            <person name="Ichinomiya M."/>
            <person name="Sato N."/>
            <person name="Blanc-Mathieu R."/>
            <person name="Endo H."/>
            <person name="Kuwata A."/>
            <person name="Ogata H."/>
        </authorList>
    </citation>
    <scope>NUCLEOTIDE SEQUENCE [LARGE SCALE GENOMIC DNA]</scope>
    <source>
        <strain evidence="3">NIES 3699</strain>
    </source>
</reference>
<sequence>MRQMFSAATRQVRPCLRHVVRPIGSSSRSPNQVDLSKPWGRKAYELVDEAKPFHPKDLDVGVPHLQPDVALANTKLSSDAPEPSKDQYLEAMAKATSGPQSHVKLVEEELAEEVAAALKKQSDKVLTAIAKAEHLRRDVESELSELKSLKVLDLKSMCKELGLPQTGKKDSLVQRCLSSSKLSSFESARSAASHARWELLIHRQACGFVTNNNQFIETHYPIPEKITFKKTNEPPAKVFTDQLEWWQSKGRWR</sequence>
<feature type="domain" description="SAP" evidence="1">
    <location>
        <begin position="146"/>
        <end position="180"/>
    </location>
</feature>
<gene>
    <name evidence="2" type="ORF">TrVE_jg3947</name>
</gene>
<dbReference type="AlphaFoldDB" id="A0A9W7EPW8"/>
<evidence type="ECO:0000313" key="3">
    <source>
        <dbReference type="Proteomes" id="UP001165160"/>
    </source>
</evidence>
<evidence type="ECO:0000313" key="2">
    <source>
        <dbReference type="EMBL" id="GMH86462.1"/>
    </source>
</evidence>
<dbReference type="EMBL" id="BRXX01000060">
    <property type="protein sequence ID" value="GMH86462.1"/>
    <property type="molecule type" value="Genomic_DNA"/>
</dbReference>
<dbReference type="Proteomes" id="UP001165160">
    <property type="component" value="Unassembled WGS sequence"/>
</dbReference>
<accession>A0A9W7EPW8</accession>
<comment type="caution">
    <text evidence="2">The sequence shown here is derived from an EMBL/GenBank/DDBJ whole genome shotgun (WGS) entry which is preliminary data.</text>
</comment>
<dbReference type="Gene3D" id="1.10.720.30">
    <property type="entry name" value="SAP domain"/>
    <property type="match status" value="1"/>
</dbReference>
<dbReference type="SUPFAM" id="SSF68906">
    <property type="entry name" value="SAP domain"/>
    <property type="match status" value="1"/>
</dbReference>
<keyword evidence="3" id="KW-1185">Reference proteome</keyword>
<dbReference type="InterPro" id="IPR036361">
    <property type="entry name" value="SAP_dom_sf"/>
</dbReference>
<proteinExistence type="predicted"/>
<dbReference type="Pfam" id="PF02037">
    <property type="entry name" value="SAP"/>
    <property type="match status" value="1"/>
</dbReference>
<evidence type="ECO:0000259" key="1">
    <source>
        <dbReference type="PROSITE" id="PS50800"/>
    </source>
</evidence>
<dbReference type="PROSITE" id="PS50800">
    <property type="entry name" value="SAP"/>
    <property type="match status" value="1"/>
</dbReference>
<dbReference type="SMART" id="SM00513">
    <property type="entry name" value="SAP"/>
    <property type="match status" value="1"/>
</dbReference>